<reference evidence="5" key="1">
    <citation type="journal article" date="2019" name="Int. J. Syst. Evol. Microbiol.">
        <title>The Global Catalogue of Microorganisms (GCM) 10K type strain sequencing project: providing services to taxonomists for standard genome sequencing and annotation.</title>
        <authorList>
            <consortium name="The Broad Institute Genomics Platform"/>
            <consortium name="The Broad Institute Genome Sequencing Center for Infectious Disease"/>
            <person name="Wu L."/>
            <person name="Ma J."/>
        </authorList>
    </citation>
    <scope>NUCLEOTIDE SEQUENCE [LARGE SCALE GENOMIC DNA]</scope>
    <source>
        <strain evidence="5">KCTC 23984</strain>
    </source>
</reference>
<dbReference type="PANTHER" id="PTHR46401">
    <property type="entry name" value="GLYCOSYLTRANSFERASE WBBK-RELATED"/>
    <property type="match status" value="1"/>
</dbReference>
<feature type="domain" description="Glycosyl transferase family 1" evidence="2">
    <location>
        <begin position="196"/>
        <end position="344"/>
    </location>
</feature>
<sequence>MRIGIEAQRIFRMKKHGMEVVALEMIRQLQKIDKENEYIIFAKQDDDTGCLSETENFRIDAIPGFSYPDWEQLKLPKAVKKTNIDLLHSTCNTSSIRQTTPLLLTLHDIIYLEHIDFKGTAYQNFGNLYRKFVVPKVVQKSDAIITVSHFERNTILERLKVPEEKIEVVYNAVSENFHANYSVDEVNAFRKLYELPDRYMLFLGNTAPKKNTPNVLAAYVTYCLSVQEAFPMVILDYDRSSVEEALTAAGQKQLLPNFVFPGYIPPPLMPLMYSAAELFLYPSLRESFGLPILEAMACGTPVITSTTSSMPEVAGGAAVLVDPENPEEIAGGIQQVLTDSRLYDGLVAGGLKRAADFTWESSAKSLLAIYGKLGK</sequence>
<dbReference type="Proteomes" id="UP001597641">
    <property type="component" value="Unassembled WGS sequence"/>
</dbReference>
<keyword evidence="5" id="KW-1185">Reference proteome</keyword>
<evidence type="ECO:0000313" key="4">
    <source>
        <dbReference type="EMBL" id="MFD3002850.1"/>
    </source>
</evidence>
<accession>A0ABW6BYG2</accession>
<gene>
    <name evidence="4" type="ORF">ACFS7Z_20950</name>
</gene>
<comment type="caution">
    <text evidence="4">The sequence shown here is derived from an EMBL/GenBank/DDBJ whole genome shotgun (WGS) entry which is preliminary data.</text>
</comment>
<keyword evidence="1" id="KW-0808">Transferase</keyword>
<evidence type="ECO:0000259" key="3">
    <source>
        <dbReference type="Pfam" id="PF13439"/>
    </source>
</evidence>
<evidence type="ECO:0000256" key="1">
    <source>
        <dbReference type="ARBA" id="ARBA00022679"/>
    </source>
</evidence>
<organism evidence="4 5">
    <name type="scientific">Pontibacter toksunensis</name>
    <dbReference type="NCBI Taxonomy" id="1332631"/>
    <lineage>
        <taxon>Bacteria</taxon>
        <taxon>Pseudomonadati</taxon>
        <taxon>Bacteroidota</taxon>
        <taxon>Cytophagia</taxon>
        <taxon>Cytophagales</taxon>
        <taxon>Hymenobacteraceae</taxon>
        <taxon>Pontibacter</taxon>
    </lineage>
</organism>
<evidence type="ECO:0000313" key="5">
    <source>
        <dbReference type="Proteomes" id="UP001597641"/>
    </source>
</evidence>
<dbReference type="EMBL" id="JBHUOX010000020">
    <property type="protein sequence ID" value="MFD3002850.1"/>
    <property type="molecule type" value="Genomic_DNA"/>
</dbReference>
<protein>
    <submittedName>
        <fullName evidence="4">Glycosyltransferase family 4 protein</fullName>
    </submittedName>
</protein>
<feature type="domain" description="Glycosyltransferase subfamily 4-like N-terminal" evidence="3">
    <location>
        <begin position="17"/>
        <end position="174"/>
    </location>
</feature>
<name>A0ABW6BYG2_9BACT</name>
<dbReference type="RefSeq" id="WP_377489046.1">
    <property type="nucleotide sequence ID" value="NZ_JBHUOX010000020.1"/>
</dbReference>
<dbReference type="Pfam" id="PF13439">
    <property type="entry name" value="Glyco_transf_4"/>
    <property type="match status" value="1"/>
</dbReference>
<dbReference type="InterPro" id="IPR028098">
    <property type="entry name" value="Glyco_trans_4-like_N"/>
</dbReference>
<dbReference type="CDD" id="cd03809">
    <property type="entry name" value="GT4_MtfB-like"/>
    <property type="match status" value="1"/>
</dbReference>
<dbReference type="Gene3D" id="3.40.50.2000">
    <property type="entry name" value="Glycogen Phosphorylase B"/>
    <property type="match status" value="2"/>
</dbReference>
<dbReference type="InterPro" id="IPR001296">
    <property type="entry name" value="Glyco_trans_1"/>
</dbReference>
<dbReference type="PANTHER" id="PTHR46401:SF2">
    <property type="entry name" value="GLYCOSYLTRANSFERASE WBBK-RELATED"/>
    <property type="match status" value="1"/>
</dbReference>
<dbReference type="Pfam" id="PF00534">
    <property type="entry name" value="Glycos_transf_1"/>
    <property type="match status" value="1"/>
</dbReference>
<evidence type="ECO:0000259" key="2">
    <source>
        <dbReference type="Pfam" id="PF00534"/>
    </source>
</evidence>
<dbReference type="SUPFAM" id="SSF53756">
    <property type="entry name" value="UDP-Glycosyltransferase/glycogen phosphorylase"/>
    <property type="match status" value="1"/>
</dbReference>
<proteinExistence type="predicted"/>